<dbReference type="Gene3D" id="1.25.40.20">
    <property type="entry name" value="Ankyrin repeat-containing domain"/>
    <property type="match status" value="1"/>
</dbReference>
<protein>
    <submittedName>
        <fullName evidence="4">6ef63968-6691-420c-b659-3bb6916fd5a4</fullName>
    </submittedName>
</protein>
<dbReference type="Gene3D" id="3.40.50.300">
    <property type="entry name" value="P-loop containing nucleotide triphosphate hydrolases"/>
    <property type="match status" value="1"/>
</dbReference>
<dbReference type="Pfam" id="PF24883">
    <property type="entry name" value="NPHP3_N"/>
    <property type="match status" value="1"/>
</dbReference>
<reference evidence="4 5" key="1">
    <citation type="submission" date="2018-04" db="EMBL/GenBank/DDBJ databases">
        <authorList>
            <person name="Huttner S."/>
            <person name="Dainat J."/>
        </authorList>
    </citation>
    <scope>NUCLEOTIDE SEQUENCE [LARGE SCALE GENOMIC DNA]</scope>
</reference>
<dbReference type="PANTHER" id="PTHR10039:SF16">
    <property type="entry name" value="GPI INOSITOL-DEACYLASE"/>
    <property type="match status" value="1"/>
</dbReference>
<dbReference type="SUPFAM" id="SSF52540">
    <property type="entry name" value="P-loop containing nucleoside triphosphate hydrolases"/>
    <property type="match status" value="1"/>
</dbReference>
<evidence type="ECO:0000256" key="1">
    <source>
        <dbReference type="ARBA" id="ARBA00022737"/>
    </source>
</evidence>
<dbReference type="Proteomes" id="UP000289323">
    <property type="component" value="Unassembled WGS sequence"/>
</dbReference>
<feature type="domain" description="Nephrocystin 3-like N-terminal" evidence="3">
    <location>
        <begin position="147"/>
        <end position="340"/>
    </location>
</feature>
<evidence type="ECO:0000313" key="5">
    <source>
        <dbReference type="Proteomes" id="UP000289323"/>
    </source>
</evidence>
<gene>
    <name evidence="4" type="ORF">TT172_LOCUS2614</name>
</gene>
<organism evidence="4 5">
    <name type="scientific">Thermothielavioides terrestris</name>
    <dbReference type="NCBI Taxonomy" id="2587410"/>
    <lineage>
        <taxon>Eukaryota</taxon>
        <taxon>Fungi</taxon>
        <taxon>Dikarya</taxon>
        <taxon>Ascomycota</taxon>
        <taxon>Pezizomycotina</taxon>
        <taxon>Sordariomycetes</taxon>
        <taxon>Sordariomycetidae</taxon>
        <taxon>Sordariales</taxon>
        <taxon>Chaetomiaceae</taxon>
        <taxon>Thermothielavioides</taxon>
    </lineage>
</organism>
<evidence type="ECO:0000259" key="3">
    <source>
        <dbReference type="Pfam" id="PF24883"/>
    </source>
</evidence>
<proteinExistence type="predicted"/>
<accession>A0A3S4AKW1</accession>
<evidence type="ECO:0000313" key="4">
    <source>
        <dbReference type="EMBL" id="SPQ20195.1"/>
    </source>
</evidence>
<dbReference type="InterPro" id="IPR027417">
    <property type="entry name" value="P-loop_NTPase"/>
</dbReference>
<dbReference type="PANTHER" id="PTHR10039">
    <property type="entry name" value="AMELOGENIN"/>
    <property type="match status" value="1"/>
</dbReference>
<evidence type="ECO:0000256" key="2">
    <source>
        <dbReference type="SAM" id="MobiDB-lite"/>
    </source>
</evidence>
<keyword evidence="1" id="KW-0677">Repeat</keyword>
<dbReference type="AlphaFoldDB" id="A0A3S4AKW1"/>
<feature type="compositionally biased region" description="Basic and acidic residues" evidence="2">
    <location>
        <begin position="507"/>
        <end position="522"/>
    </location>
</feature>
<feature type="region of interest" description="Disordered" evidence="2">
    <location>
        <begin position="479"/>
        <end position="522"/>
    </location>
</feature>
<dbReference type="InterPro" id="IPR036770">
    <property type="entry name" value="Ankyrin_rpt-contain_sf"/>
</dbReference>
<name>A0A3S4AKW1_9PEZI</name>
<dbReference type="InterPro" id="IPR056884">
    <property type="entry name" value="NPHP3-like_N"/>
</dbReference>
<sequence length="829" mass="92876">MRFAYETRRLVNKGPLRRTLSVFLGGDQELKDIVEEAERKRDELIQASDITYDEAYDQMLHAINQKTEEVGETLGHIQLALNRMDQENGETAGNVRAITLEQLRDRQLRDLNAKLESHLKLLQSEGIADIHEPKKVLRESLERRHPGTCEWIVSDPRFSAWFQPECAGSSNVDSLLWLSGAAGFGKSVLMSYVMDYLERQALSTQSKDKPVVLRFFCKLGNDASQKDAKILANLISQLLFLVVELDDVSDSANAEGCCQTKKRCVDLIDEPKPDGTSLGIGTSVSARAALLCDLARAFNRRVYVLIDALDECEDRGEALLGWLVQVAEADLDVRVLVSSRPESDIQRAFAKHNPPGIEVEKEVTERDVEAYIAGTLRTFSRFDQSKRQKAFARIAERAAGMFRYAHLAIESLRSPAALRRSFKELMDGLPDGLAVLYERELCALEPDKREILMVALRWLVCGEGPISLTLVADELEGTYLHDHPDPEAEDDETEGGNEGIEAGDLSNNHDRPEIQRVGDEERDSIEHLRSAGRNFLKIDDQGIMTLQHTSVRDYVISRSENPTGDQQDALSTNDDGRTALDLAGLSWLAGEDTTGIYGLTVDVFLRQDMPVPSALRPVLLTLAAEDGSAEVCRRIVQLDRHLAQVPDGHGWTPWMVAAHARQLAVLRILQDLDAMSDDSSDPEPTSDAQHGYPPSAWISIAEAFESRDKLELRKTNPDRQTVGPVFADHPAPFDVSRYYWELDVVEVMEASIALGLSLEHNRYDILSETWHYRDVAEIPDRRLFPVVVVSGRTVWLKANFGTDPDKPFKYDPELYGAETEEPTGFRQTT</sequence>
<dbReference type="EMBL" id="OUUZ01000003">
    <property type="protein sequence ID" value="SPQ20195.1"/>
    <property type="molecule type" value="Genomic_DNA"/>
</dbReference>